<feature type="region of interest" description="Disordered" evidence="1">
    <location>
        <begin position="204"/>
        <end position="235"/>
    </location>
</feature>
<dbReference type="EMBL" id="GL376581">
    <property type="status" value="NOT_ANNOTATED_CDS"/>
    <property type="molecule type" value="Genomic_DNA"/>
</dbReference>
<evidence type="ECO:0000256" key="1">
    <source>
        <dbReference type="SAM" id="MobiDB-lite"/>
    </source>
</evidence>
<feature type="region of interest" description="Disordered" evidence="1">
    <location>
        <begin position="68"/>
        <end position="94"/>
    </location>
</feature>
<evidence type="ECO:0000313" key="3">
    <source>
        <dbReference type="Proteomes" id="UP000019132"/>
    </source>
</evidence>
<feature type="compositionally biased region" description="Polar residues" evidence="1">
    <location>
        <begin position="71"/>
        <end position="83"/>
    </location>
</feature>
<dbReference type="InParanoid" id="K3X6K9"/>
<feature type="compositionally biased region" description="Basic and acidic residues" evidence="1">
    <location>
        <begin position="84"/>
        <end position="93"/>
    </location>
</feature>
<reference evidence="3" key="1">
    <citation type="journal article" date="2010" name="Genome Biol.">
        <title>Genome sequence of the necrotrophic plant pathogen Pythium ultimum reveals original pathogenicity mechanisms and effector repertoire.</title>
        <authorList>
            <person name="Levesque C.A."/>
            <person name="Brouwer H."/>
            <person name="Cano L."/>
            <person name="Hamilton J.P."/>
            <person name="Holt C."/>
            <person name="Huitema E."/>
            <person name="Raffaele S."/>
            <person name="Robideau G.P."/>
            <person name="Thines M."/>
            <person name="Win J."/>
            <person name="Zerillo M.M."/>
            <person name="Beakes G.W."/>
            <person name="Boore J.L."/>
            <person name="Busam D."/>
            <person name="Dumas B."/>
            <person name="Ferriera S."/>
            <person name="Fuerstenberg S.I."/>
            <person name="Gachon C.M."/>
            <person name="Gaulin E."/>
            <person name="Govers F."/>
            <person name="Grenville-Briggs L."/>
            <person name="Horner N."/>
            <person name="Hostetler J."/>
            <person name="Jiang R.H."/>
            <person name="Johnson J."/>
            <person name="Krajaejun T."/>
            <person name="Lin H."/>
            <person name="Meijer H.J."/>
            <person name="Moore B."/>
            <person name="Morris P."/>
            <person name="Phuntmart V."/>
            <person name="Puiu D."/>
            <person name="Shetty J."/>
            <person name="Stajich J.E."/>
            <person name="Tripathy S."/>
            <person name="Wawra S."/>
            <person name="van West P."/>
            <person name="Whitty B.R."/>
            <person name="Coutinho P.M."/>
            <person name="Henrissat B."/>
            <person name="Martin F."/>
            <person name="Thomas P.D."/>
            <person name="Tyler B.M."/>
            <person name="De Vries R.P."/>
            <person name="Kamoun S."/>
            <person name="Yandell M."/>
            <person name="Tisserat N."/>
            <person name="Buell C.R."/>
        </authorList>
    </citation>
    <scope>NUCLEOTIDE SEQUENCE</scope>
    <source>
        <strain evidence="3">DAOM:BR144</strain>
    </source>
</reference>
<proteinExistence type="predicted"/>
<accession>K3X6K9</accession>
<dbReference type="eggNOG" id="KOG0575">
    <property type="taxonomic scope" value="Eukaryota"/>
</dbReference>
<name>K3X6K9_GLOUD</name>
<dbReference type="EnsemblProtists" id="PYU1_T012858">
    <property type="protein sequence ID" value="PYU1_T012858"/>
    <property type="gene ID" value="PYU1_G012831"/>
</dbReference>
<evidence type="ECO:0000313" key="2">
    <source>
        <dbReference type="EnsemblProtists" id="PYU1_T012858"/>
    </source>
</evidence>
<sequence>MKSVLRNLTLRADASLLGHVEDFQPLDNSVAVHGVNEGIASPPQDKQLAELKLLSRVEHDVAASSLLSSVTSGNDEGSRNQNVRRLDQHDGHKGNTKIAFTAVLSGGERVSTLFHNQPDSTASTNPSSTVVPSALMKKGNRLQQTSALPTLCEEEGCTEEETHTEPLLETNPNGEFTPLDDTEMDPLLGQCPTFRQMLVIDTNESEHEGESSQFSDLPSDKHPEVSDDDNDERDEADDEAFAEMLAQLPNDSSSLMLSISDFTVPRLSRVRDALAQAASPCRERRSILASDGTHVLLQEKIGAFQYRGTSGSGLALFKVNREDAATADAAARRRQRSIAYGNECKRTYLNMK</sequence>
<dbReference type="Proteomes" id="UP000019132">
    <property type="component" value="Unassembled WGS sequence"/>
</dbReference>
<feature type="compositionally biased region" description="Acidic residues" evidence="1">
    <location>
        <begin position="226"/>
        <end position="235"/>
    </location>
</feature>
<organism evidence="2 3">
    <name type="scientific">Globisporangium ultimum (strain ATCC 200006 / CBS 805.95 / DAOM BR144)</name>
    <name type="common">Pythium ultimum</name>
    <dbReference type="NCBI Taxonomy" id="431595"/>
    <lineage>
        <taxon>Eukaryota</taxon>
        <taxon>Sar</taxon>
        <taxon>Stramenopiles</taxon>
        <taxon>Oomycota</taxon>
        <taxon>Peronosporomycetes</taxon>
        <taxon>Pythiales</taxon>
        <taxon>Pythiaceae</taxon>
        <taxon>Globisporangium</taxon>
    </lineage>
</organism>
<keyword evidence="3" id="KW-1185">Reference proteome</keyword>
<reference evidence="3" key="2">
    <citation type="submission" date="2010-04" db="EMBL/GenBank/DDBJ databases">
        <authorList>
            <person name="Buell R."/>
            <person name="Hamilton J."/>
            <person name="Hostetler J."/>
        </authorList>
    </citation>
    <scope>NUCLEOTIDE SEQUENCE [LARGE SCALE GENOMIC DNA]</scope>
    <source>
        <strain evidence="3">DAOM:BR144</strain>
    </source>
</reference>
<dbReference type="AlphaFoldDB" id="K3X6K9"/>
<reference evidence="2" key="3">
    <citation type="submission" date="2015-02" db="UniProtKB">
        <authorList>
            <consortium name="EnsemblProtists"/>
        </authorList>
    </citation>
    <scope>IDENTIFICATION</scope>
    <source>
        <strain evidence="2">DAOM BR144</strain>
    </source>
</reference>
<dbReference type="HOGENOM" id="CLU_788673_0_0_1"/>
<protein>
    <submittedName>
        <fullName evidence="2">Uncharacterized protein</fullName>
    </submittedName>
</protein>
<dbReference type="VEuPathDB" id="FungiDB:PYU1_G012831"/>